<proteinExistence type="inferred from homology"/>
<dbReference type="GO" id="GO:0006979">
    <property type="term" value="P:response to oxidative stress"/>
    <property type="evidence" value="ECO:0007669"/>
    <property type="project" value="UniProtKB-UniRule"/>
</dbReference>
<feature type="binding site" evidence="16">
    <location>
        <position position="73"/>
    </location>
    <ligand>
        <name>Ca(2+)</name>
        <dbReference type="ChEBI" id="CHEBI:29108"/>
        <label>1</label>
    </ligand>
</feature>
<keyword evidence="9 19" id="KW-0560">Oxidoreductase</keyword>
<feature type="binding site" evidence="16">
    <location>
        <position position="88"/>
    </location>
    <ligand>
        <name>Ca(2+)</name>
        <dbReference type="ChEBI" id="CHEBI:29108"/>
        <label>1</label>
    </ligand>
</feature>
<keyword evidence="8 16" id="KW-0479">Metal-binding</keyword>
<keyword evidence="10 16" id="KW-0408">Iron</keyword>
<evidence type="ECO:0000256" key="6">
    <source>
        <dbReference type="ARBA" id="ARBA00022559"/>
    </source>
</evidence>
<dbReference type="Gene3D" id="1.10.520.10">
    <property type="match status" value="1"/>
</dbReference>
<dbReference type="Pfam" id="PF00141">
    <property type="entry name" value="peroxidase"/>
    <property type="match status" value="1"/>
</dbReference>
<feature type="disulfide bond" evidence="18">
    <location>
        <begin position="67"/>
        <end position="72"/>
    </location>
</feature>
<dbReference type="EC" id="1.11.1.7" evidence="4 19"/>
<dbReference type="GO" id="GO:0020037">
    <property type="term" value="F:heme binding"/>
    <property type="evidence" value="ECO:0007669"/>
    <property type="project" value="UniProtKB-UniRule"/>
</dbReference>
<dbReference type="Gene3D" id="1.10.420.10">
    <property type="entry name" value="Peroxidase, domain 2"/>
    <property type="match status" value="1"/>
</dbReference>
<dbReference type="SUPFAM" id="SSF48113">
    <property type="entry name" value="Heme-dependent peroxidases"/>
    <property type="match status" value="1"/>
</dbReference>
<evidence type="ECO:0000256" key="19">
    <source>
        <dbReference type="RuleBase" id="RU362060"/>
    </source>
</evidence>
<dbReference type="PROSITE" id="PS00436">
    <property type="entry name" value="PEROXIDASE_2"/>
    <property type="match status" value="1"/>
</dbReference>
<feature type="active site" description="Proton acceptor" evidence="14">
    <location>
        <position position="65"/>
    </location>
</feature>
<feature type="disulfide bond" evidence="18">
    <location>
        <begin position="199"/>
        <end position="231"/>
    </location>
</feature>
<evidence type="ECO:0000256" key="9">
    <source>
        <dbReference type="ARBA" id="ARBA00023002"/>
    </source>
</evidence>
<keyword evidence="19" id="KW-0732">Signal</keyword>
<dbReference type="FunFam" id="1.10.520.10:FF:000008">
    <property type="entry name" value="Peroxidase"/>
    <property type="match status" value="1"/>
</dbReference>
<dbReference type="InterPro" id="IPR019794">
    <property type="entry name" value="Peroxidases_AS"/>
</dbReference>
<dbReference type="GO" id="GO:0005576">
    <property type="term" value="C:extracellular region"/>
    <property type="evidence" value="ECO:0007669"/>
    <property type="project" value="UniProtKB-SubCell"/>
</dbReference>
<dbReference type="PRINTS" id="PR00458">
    <property type="entry name" value="PEROXIDASE"/>
</dbReference>
<evidence type="ECO:0000256" key="13">
    <source>
        <dbReference type="ARBA" id="ARBA00023324"/>
    </source>
</evidence>
<feature type="binding site" evidence="16">
    <location>
        <position position="71"/>
    </location>
    <ligand>
        <name>Ca(2+)</name>
        <dbReference type="ChEBI" id="CHEBI:29108"/>
        <label>1</label>
    </ligand>
</feature>
<evidence type="ECO:0000256" key="5">
    <source>
        <dbReference type="ARBA" id="ARBA00022525"/>
    </source>
</evidence>
<dbReference type="GO" id="GO:0140825">
    <property type="term" value="F:lactoperoxidase activity"/>
    <property type="evidence" value="ECO:0007669"/>
    <property type="project" value="UniProtKB-EC"/>
</dbReference>
<dbReference type="PROSITE" id="PS00435">
    <property type="entry name" value="PEROXIDASE_1"/>
    <property type="match status" value="1"/>
</dbReference>
<organism evidence="21 22">
    <name type="scientific">Saponaria officinalis</name>
    <name type="common">Common soapwort</name>
    <name type="synonym">Lychnis saponaria</name>
    <dbReference type="NCBI Taxonomy" id="3572"/>
    <lineage>
        <taxon>Eukaryota</taxon>
        <taxon>Viridiplantae</taxon>
        <taxon>Streptophyta</taxon>
        <taxon>Embryophyta</taxon>
        <taxon>Tracheophyta</taxon>
        <taxon>Spermatophyta</taxon>
        <taxon>Magnoliopsida</taxon>
        <taxon>eudicotyledons</taxon>
        <taxon>Gunneridae</taxon>
        <taxon>Pentapetalae</taxon>
        <taxon>Caryophyllales</taxon>
        <taxon>Caryophyllaceae</taxon>
        <taxon>Caryophylleae</taxon>
        <taxon>Saponaria</taxon>
    </lineage>
</organism>
<evidence type="ECO:0000256" key="16">
    <source>
        <dbReference type="PIRSR" id="PIRSR600823-3"/>
    </source>
</evidence>
<evidence type="ECO:0000256" key="11">
    <source>
        <dbReference type="ARBA" id="ARBA00023157"/>
    </source>
</evidence>
<comment type="subcellular location">
    <subcellularLocation>
        <location evidence="19">Secreted</location>
    </subcellularLocation>
</comment>
<feature type="chain" id="PRO_5043112200" description="Peroxidase" evidence="19">
    <location>
        <begin position="23"/>
        <end position="330"/>
    </location>
</feature>
<evidence type="ECO:0000256" key="2">
    <source>
        <dbReference type="ARBA" id="ARBA00002322"/>
    </source>
</evidence>
<accession>A0AAW1GLV4</accession>
<dbReference type="InterPro" id="IPR010255">
    <property type="entry name" value="Haem_peroxidase_sf"/>
</dbReference>
<name>A0AAW1GLV4_SAPOF</name>
<evidence type="ECO:0000256" key="17">
    <source>
        <dbReference type="PIRSR" id="PIRSR600823-4"/>
    </source>
</evidence>
<dbReference type="InterPro" id="IPR019793">
    <property type="entry name" value="Peroxidases_heam-ligand_BS"/>
</dbReference>
<comment type="cofactor">
    <cofactor evidence="16 19">
        <name>Ca(2+)</name>
        <dbReference type="ChEBI" id="CHEBI:29108"/>
    </cofactor>
    <text evidence="16 19">Binds 2 calcium ions per subunit.</text>
</comment>
<dbReference type="InterPro" id="IPR033905">
    <property type="entry name" value="Secretory_peroxidase"/>
</dbReference>
<dbReference type="Proteomes" id="UP001443914">
    <property type="component" value="Unassembled WGS sequence"/>
</dbReference>
<evidence type="ECO:0000256" key="8">
    <source>
        <dbReference type="ARBA" id="ARBA00022723"/>
    </source>
</evidence>
<comment type="similarity">
    <text evidence="3">Belongs to the peroxidase family. Ascorbate peroxidase subfamily.</text>
</comment>
<dbReference type="FunFam" id="1.10.420.10:FF:000008">
    <property type="entry name" value="Peroxidase"/>
    <property type="match status" value="1"/>
</dbReference>
<dbReference type="CDD" id="cd00693">
    <property type="entry name" value="secretory_peroxidase"/>
    <property type="match status" value="1"/>
</dbReference>
<comment type="catalytic activity">
    <reaction evidence="1 19">
        <text>2 a phenolic donor + H2O2 = 2 a phenolic radical donor + 2 H2O</text>
        <dbReference type="Rhea" id="RHEA:56136"/>
        <dbReference type="ChEBI" id="CHEBI:15377"/>
        <dbReference type="ChEBI" id="CHEBI:16240"/>
        <dbReference type="ChEBI" id="CHEBI:139520"/>
        <dbReference type="ChEBI" id="CHEBI:139521"/>
        <dbReference type="EC" id="1.11.1.7"/>
    </reaction>
</comment>
<feature type="binding site" description="axial binding residue" evidence="16">
    <location>
        <position position="192"/>
    </location>
    <ligand>
        <name>heme b</name>
        <dbReference type="ChEBI" id="CHEBI:60344"/>
    </ligand>
    <ligandPart>
        <name>Fe</name>
        <dbReference type="ChEBI" id="CHEBI:18248"/>
    </ligandPart>
</feature>
<evidence type="ECO:0000313" key="21">
    <source>
        <dbReference type="EMBL" id="KAK9664013.1"/>
    </source>
</evidence>
<feature type="binding site" evidence="16">
    <location>
        <position position="69"/>
    </location>
    <ligand>
        <name>Ca(2+)</name>
        <dbReference type="ChEBI" id="CHEBI:29108"/>
        <label>1</label>
    </ligand>
</feature>
<dbReference type="AlphaFoldDB" id="A0AAW1GLV4"/>
<evidence type="ECO:0000256" key="10">
    <source>
        <dbReference type="ARBA" id="ARBA00023004"/>
    </source>
</evidence>
<feature type="binding site" evidence="16">
    <location>
        <position position="75"/>
    </location>
    <ligand>
        <name>Ca(2+)</name>
        <dbReference type="ChEBI" id="CHEBI:29108"/>
        <label>1</label>
    </ligand>
</feature>
<keyword evidence="7 19" id="KW-0349">Heme</keyword>
<feature type="signal peptide" evidence="19">
    <location>
        <begin position="1"/>
        <end position="22"/>
    </location>
</feature>
<comment type="caution">
    <text evidence="21">The sequence shown here is derived from an EMBL/GenBank/DDBJ whole genome shotgun (WGS) entry which is preliminary data.</text>
</comment>
<sequence>MSLINLSSFLAILAMLVVISNGSELSRNYYKYSCPNVEAISKRITEQYVSHVPNFAPGLIRMNFHDCIVRGCDASVLLDPTPSNNQTEKDSIPNSTLRGFEVINAIKGALEKECPGVVSCADVLSLASRDAIVTINGPYWDVPLGRKDGRISLASEARAKIPSPFANISTLKQNFADVGLTPKDLVVLSGAHTLGIGHCFIIQGRLYNFTGKGDTDPKLSPSYAAWLKTRCPKVAGDSKSFVFMDRITPKVFDEKYFTMVTQHRGLFQSDAALLDDSETKTYLETQVNTHGSTFAKDFAKSMTKMIEIGVLTGSQGEVRKTCGAVNKYKY</sequence>
<protein>
    <recommendedName>
        <fullName evidence="4 19">Peroxidase</fullName>
        <ecNumber evidence="4 19">1.11.1.7</ecNumber>
    </recommendedName>
</protein>
<gene>
    <name evidence="21" type="ORF">RND81_14G013800</name>
</gene>
<evidence type="ECO:0000256" key="12">
    <source>
        <dbReference type="ARBA" id="ARBA00023180"/>
    </source>
</evidence>
<reference evidence="21" key="1">
    <citation type="submission" date="2024-03" db="EMBL/GenBank/DDBJ databases">
        <title>WGS assembly of Saponaria officinalis var. Norfolk2.</title>
        <authorList>
            <person name="Jenkins J."/>
            <person name="Shu S."/>
            <person name="Grimwood J."/>
            <person name="Barry K."/>
            <person name="Goodstein D."/>
            <person name="Schmutz J."/>
            <person name="Leebens-Mack J."/>
            <person name="Osbourn A."/>
        </authorList>
    </citation>
    <scope>NUCLEOTIDE SEQUENCE [LARGE SCALE GENOMIC DNA]</scope>
    <source>
        <strain evidence="21">JIC</strain>
    </source>
</reference>
<feature type="binding site" evidence="16">
    <location>
        <position position="193"/>
    </location>
    <ligand>
        <name>Ca(2+)</name>
        <dbReference type="ChEBI" id="CHEBI:29108"/>
        <label>2</label>
    </ligand>
</feature>
<dbReference type="PANTHER" id="PTHR31235">
    <property type="entry name" value="PEROXIDASE 25-RELATED"/>
    <property type="match status" value="1"/>
</dbReference>
<feature type="domain" description="Plant heme peroxidase family profile" evidence="20">
    <location>
        <begin position="24"/>
        <end position="326"/>
    </location>
</feature>
<keyword evidence="5 19" id="KW-0964">Secreted</keyword>
<dbReference type="GO" id="GO:0046872">
    <property type="term" value="F:metal ion binding"/>
    <property type="evidence" value="ECO:0007669"/>
    <property type="project" value="UniProtKB-UniRule"/>
</dbReference>
<keyword evidence="11 18" id="KW-1015">Disulfide bond</keyword>
<keyword evidence="22" id="KW-1185">Reference proteome</keyword>
<evidence type="ECO:0000256" key="3">
    <source>
        <dbReference type="ARBA" id="ARBA00006873"/>
    </source>
</evidence>
<dbReference type="InterPro" id="IPR000823">
    <property type="entry name" value="Peroxidase_pln"/>
</dbReference>
<evidence type="ECO:0000256" key="14">
    <source>
        <dbReference type="PIRSR" id="PIRSR600823-1"/>
    </source>
</evidence>
<feature type="binding site" evidence="16">
    <location>
        <position position="245"/>
    </location>
    <ligand>
        <name>Ca(2+)</name>
        <dbReference type="ChEBI" id="CHEBI:29108"/>
        <label>2</label>
    </ligand>
</feature>
<evidence type="ECO:0000259" key="20">
    <source>
        <dbReference type="PROSITE" id="PS50873"/>
    </source>
</evidence>
<keyword evidence="16 19" id="KW-0106">Calcium</keyword>
<comment type="function">
    <text evidence="2">Removal of H(2)O(2), oxidation of toxic reductants, biosynthesis and degradation of lignin, suberization, auxin catabolism, response to environmental stresses such as wounding, pathogen attack and oxidative stress. These functions might be dependent on each isozyme/isoform in each plant tissue.</text>
</comment>
<evidence type="ECO:0000313" key="22">
    <source>
        <dbReference type="Proteomes" id="UP001443914"/>
    </source>
</evidence>
<dbReference type="InterPro" id="IPR002016">
    <property type="entry name" value="Haem_peroxidase"/>
</dbReference>
<feature type="disulfide bond" evidence="18">
    <location>
        <begin position="34"/>
        <end position="114"/>
    </location>
</feature>
<comment type="cofactor">
    <cofactor evidence="16 19">
        <name>heme b</name>
        <dbReference type="ChEBI" id="CHEBI:60344"/>
    </cofactor>
    <text evidence="16 19">Binds 1 heme b (iron(II)-protoporphyrin IX) group per subunit.</text>
</comment>
<feature type="binding site" evidence="16">
    <location>
        <position position="253"/>
    </location>
    <ligand>
        <name>Ca(2+)</name>
        <dbReference type="ChEBI" id="CHEBI:29108"/>
        <label>2</label>
    </ligand>
</feature>
<dbReference type="PRINTS" id="PR00461">
    <property type="entry name" value="PLPEROXIDASE"/>
</dbReference>
<feature type="disulfide bond" evidence="18">
    <location>
        <begin position="120"/>
        <end position="322"/>
    </location>
</feature>
<evidence type="ECO:0000256" key="15">
    <source>
        <dbReference type="PIRSR" id="PIRSR600823-2"/>
    </source>
</evidence>
<comment type="similarity">
    <text evidence="19">Belongs to the peroxidase family. Classical plant (class III) peroxidase subfamily.</text>
</comment>
<evidence type="ECO:0000256" key="4">
    <source>
        <dbReference type="ARBA" id="ARBA00012313"/>
    </source>
</evidence>
<keyword evidence="13 19" id="KW-0376">Hydrogen peroxide</keyword>
<feature type="binding site" evidence="16">
    <location>
        <position position="248"/>
    </location>
    <ligand>
        <name>Ca(2+)</name>
        <dbReference type="ChEBI" id="CHEBI:29108"/>
        <label>2</label>
    </ligand>
</feature>
<keyword evidence="12" id="KW-0325">Glycoprotein</keyword>
<dbReference type="EMBL" id="JBDFQZ010000014">
    <property type="protein sequence ID" value="KAK9664013.1"/>
    <property type="molecule type" value="Genomic_DNA"/>
</dbReference>
<feature type="binding site" evidence="16">
    <location>
        <position position="66"/>
    </location>
    <ligand>
        <name>Ca(2+)</name>
        <dbReference type="ChEBI" id="CHEBI:29108"/>
        <label>1</label>
    </ligand>
</feature>
<keyword evidence="6 19" id="KW-0575">Peroxidase</keyword>
<evidence type="ECO:0000256" key="7">
    <source>
        <dbReference type="ARBA" id="ARBA00022617"/>
    </source>
</evidence>
<evidence type="ECO:0000256" key="1">
    <source>
        <dbReference type="ARBA" id="ARBA00000189"/>
    </source>
</evidence>
<dbReference type="GO" id="GO:0042744">
    <property type="term" value="P:hydrogen peroxide catabolic process"/>
    <property type="evidence" value="ECO:0007669"/>
    <property type="project" value="UniProtKB-KW"/>
</dbReference>
<evidence type="ECO:0000256" key="18">
    <source>
        <dbReference type="PIRSR" id="PIRSR600823-5"/>
    </source>
</evidence>
<feature type="site" description="Transition state stabilizer" evidence="17">
    <location>
        <position position="61"/>
    </location>
</feature>
<dbReference type="PROSITE" id="PS50873">
    <property type="entry name" value="PEROXIDASE_4"/>
    <property type="match status" value="1"/>
</dbReference>
<feature type="binding site" evidence="15">
    <location>
        <position position="162"/>
    </location>
    <ligand>
        <name>substrate</name>
    </ligand>
</feature>